<feature type="transmembrane region" description="Helical" evidence="4">
    <location>
        <begin position="170"/>
        <end position="191"/>
    </location>
</feature>
<dbReference type="PANTHER" id="PTHR30413">
    <property type="entry name" value="INNER MEMBRANE TRANSPORT PERMEASE"/>
    <property type="match status" value="1"/>
</dbReference>
<proteinExistence type="inferred from homology"/>
<organism evidence="5 6">
    <name type="scientific">Lamprobacter modestohalophilus</name>
    <dbReference type="NCBI Taxonomy" id="1064514"/>
    <lineage>
        <taxon>Bacteria</taxon>
        <taxon>Pseudomonadati</taxon>
        <taxon>Pseudomonadota</taxon>
        <taxon>Gammaproteobacteria</taxon>
        <taxon>Chromatiales</taxon>
        <taxon>Chromatiaceae</taxon>
        <taxon>Lamprobacter</taxon>
    </lineage>
</organism>
<keyword evidence="4" id="KW-0812">Transmembrane</keyword>
<keyword evidence="4" id="KW-1133">Transmembrane helix</keyword>
<keyword evidence="4" id="KW-0472">Membrane</keyword>
<evidence type="ECO:0000256" key="1">
    <source>
        <dbReference type="ARBA" id="ARBA00004429"/>
    </source>
</evidence>
<dbReference type="GO" id="GO:0005886">
    <property type="term" value="C:plasma membrane"/>
    <property type="evidence" value="ECO:0007669"/>
    <property type="project" value="UniProtKB-SubCell"/>
</dbReference>
<protein>
    <submittedName>
        <fullName evidence="5">Polysialic acid transporter</fullName>
    </submittedName>
</protein>
<feature type="transmembrane region" description="Helical" evidence="4">
    <location>
        <begin position="134"/>
        <end position="164"/>
    </location>
</feature>
<keyword evidence="6" id="KW-1185">Reference proteome</keyword>
<dbReference type="AlphaFoldDB" id="A0A9X0W5W9"/>
<keyword evidence="3" id="KW-0813">Transport</keyword>
<evidence type="ECO:0000313" key="5">
    <source>
        <dbReference type="EMBL" id="MBK1617422.1"/>
    </source>
</evidence>
<gene>
    <name evidence="5" type="ORF">CKO42_02910</name>
</gene>
<evidence type="ECO:0000256" key="2">
    <source>
        <dbReference type="ARBA" id="ARBA00007783"/>
    </source>
</evidence>
<dbReference type="Proteomes" id="UP001138768">
    <property type="component" value="Unassembled WGS sequence"/>
</dbReference>
<comment type="subcellular location">
    <subcellularLocation>
        <location evidence="1">Cell inner membrane</location>
        <topology evidence="1">Multi-pass membrane protein</topology>
    </subcellularLocation>
</comment>
<evidence type="ECO:0000256" key="3">
    <source>
        <dbReference type="ARBA" id="ARBA00022448"/>
    </source>
</evidence>
<feature type="transmembrane region" description="Helical" evidence="4">
    <location>
        <begin position="93"/>
        <end position="113"/>
    </location>
</feature>
<dbReference type="GO" id="GO:0015920">
    <property type="term" value="P:lipopolysaccharide transport"/>
    <property type="evidence" value="ECO:0007669"/>
    <property type="project" value="TreeGrafter"/>
</dbReference>
<sequence length="289" mass="32187">MRPTDPDSALPVTRYTADSRLQHPVQMIRDMFRDLAAGRELAWRLAVRDIRAQYRQAFLGLLWIFILPLANTLTWIFLSGSGIVNVAETDLPYPVYVFTGTMLWAIFMEALNAPLQQTNAAKSMLAKLNFPREALIVSGIYQTLFSAAIKIILLIGALLLLGIIPGWSILLFPLGILSLVLVGTAIGLMLTPVGILYTDIGRGLPLVMQFLMYVTPVVFPMPKEGLAATLFTLNPLSPLILTTRDWLTGLPPDFLDYFIAVNLIAFLLLLVVWIIYRLAMPILIERMSA</sequence>
<feature type="transmembrane region" description="Helical" evidence="4">
    <location>
        <begin position="257"/>
        <end position="279"/>
    </location>
</feature>
<feature type="transmembrane region" description="Helical" evidence="4">
    <location>
        <begin position="203"/>
        <end position="221"/>
    </location>
</feature>
<evidence type="ECO:0000256" key="4">
    <source>
        <dbReference type="SAM" id="Phobius"/>
    </source>
</evidence>
<accession>A0A9X0W5W9</accession>
<reference evidence="5 6" key="1">
    <citation type="journal article" date="2020" name="Microorganisms">
        <title>Osmotic Adaptation and Compatible Solute Biosynthesis of Phototrophic Bacteria as Revealed from Genome Analyses.</title>
        <authorList>
            <person name="Imhoff J.F."/>
            <person name="Rahn T."/>
            <person name="Kunzel S."/>
            <person name="Keller A."/>
            <person name="Neulinger S.C."/>
        </authorList>
    </citation>
    <scope>NUCLEOTIDE SEQUENCE [LARGE SCALE GENOMIC DNA]</scope>
    <source>
        <strain evidence="5 6">DSM 25653</strain>
    </source>
</reference>
<comment type="similarity">
    <text evidence="2">Belongs to the ABC-2 integral membrane protein family.</text>
</comment>
<dbReference type="PANTHER" id="PTHR30413:SF8">
    <property type="entry name" value="TRANSPORT PERMEASE PROTEIN"/>
    <property type="match status" value="1"/>
</dbReference>
<dbReference type="EMBL" id="NRRY01000003">
    <property type="protein sequence ID" value="MBK1617422.1"/>
    <property type="molecule type" value="Genomic_DNA"/>
</dbReference>
<evidence type="ECO:0000313" key="6">
    <source>
        <dbReference type="Proteomes" id="UP001138768"/>
    </source>
</evidence>
<feature type="transmembrane region" description="Helical" evidence="4">
    <location>
        <begin position="58"/>
        <end position="78"/>
    </location>
</feature>
<name>A0A9X0W5W9_9GAMM</name>
<comment type="caution">
    <text evidence="5">The sequence shown here is derived from an EMBL/GenBank/DDBJ whole genome shotgun (WGS) entry which is preliminary data.</text>
</comment>